<dbReference type="Proteomes" id="UP000321938">
    <property type="component" value="Unassembled WGS sequence"/>
</dbReference>
<evidence type="ECO:0000313" key="2">
    <source>
        <dbReference type="Proteomes" id="UP000321938"/>
    </source>
</evidence>
<dbReference type="STRING" id="1123037.GCA_000425305_01800"/>
<dbReference type="OrthoDB" id="9809788at2"/>
<name>A0A5C7B427_9FLAO</name>
<reference evidence="1 2" key="1">
    <citation type="submission" date="2019-08" db="EMBL/GenBank/DDBJ databases">
        <title>Genome of Psychroserpens burtonensis ACAM 167.</title>
        <authorList>
            <person name="Bowman J.P."/>
        </authorList>
    </citation>
    <scope>NUCLEOTIDE SEQUENCE [LARGE SCALE GENOMIC DNA]</scope>
    <source>
        <strain evidence="1 2">ACAM 167</strain>
    </source>
</reference>
<organism evidence="1 2">
    <name type="scientific">Psychroserpens burtonensis</name>
    <dbReference type="NCBI Taxonomy" id="49278"/>
    <lineage>
        <taxon>Bacteria</taxon>
        <taxon>Pseudomonadati</taxon>
        <taxon>Bacteroidota</taxon>
        <taxon>Flavobacteriia</taxon>
        <taxon>Flavobacteriales</taxon>
        <taxon>Flavobacteriaceae</taxon>
        <taxon>Psychroserpens</taxon>
    </lineage>
</organism>
<accession>A0A5C7B427</accession>
<sequence length="202" mass="22960">MNTINAIYGIDLHYARTTDHPYGAIGVQRSFEIDDGFLIILKAALKDVFDHCPLGKPNVITTAGIEVGKPVQHRQGKAFDLDAIFWDNHSLVTNNVVHQNLLYLGIESFLRKYFGIVLNHFYPNHADHWHLDSSVSVDYNTNAKSETLYVQLVLQYIYGKSLIIDGIWGRQTSRLVEEVFNRLNTMTDSHNLEATIDKILTS</sequence>
<evidence type="ECO:0000313" key="1">
    <source>
        <dbReference type="EMBL" id="TXE15472.1"/>
    </source>
</evidence>
<dbReference type="AlphaFoldDB" id="A0A5C7B427"/>
<keyword evidence="2" id="KW-1185">Reference proteome</keyword>
<comment type="caution">
    <text evidence="1">The sequence shown here is derived from an EMBL/GenBank/DDBJ whole genome shotgun (WGS) entry which is preliminary data.</text>
</comment>
<gene>
    <name evidence="1" type="ORF">ES692_16560</name>
</gene>
<dbReference type="RefSeq" id="WP_028871754.1">
    <property type="nucleotide sequence ID" value="NZ_VOSB01000032.1"/>
</dbReference>
<protein>
    <recommendedName>
        <fullName evidence="3">Extensin-like C-terminal domain-containing protein</fullName>
    </recommendedName>
</protein>
<evidence type="ECO:0008006" key="3">
    <source>
        <dbReference type="Google" id="ProtNLM"/>
    </source>
</evidence>
<dbReference type="EMBL" id="VOSB01000032">
    <property type="protein sequence ID" value="TXE15472.1"/>
    <property type="molecule type" value="Genomic_DNA"/>
</dbReference>
<proteinExistence type="predicted"/>